<feature type="domain" description="Major facilitator superfamily (MFS) profile" evidence="6">
    <location>
        <begin position="199"/>
        <end position="420"/>
    </location>
</feature>
<evidence type="ECO:0000313" key="8">
    <source>
        <dbReference type="Proteomes" id="UP000038011"/>
    </source>
</evidence>
<evidence type="ECO:0000256" key="5">
    <source>
        <dbReference type="SAM" id="Phobius"/>
    </source>
</evidence>
<dbReference type="Pfam" id="PF07690">
    <property type="entry name" value="MFS_1"/>
    <property type="match status" value="1"/>
</dbReference>
<feature type="transmembrane region" description="Helical" evidence="5">
    <location>
        <begin position="41"/>
        <end position="61"/>
    </location>
</feature>
<dbReference type="PATRIC" id="fig|1514904.3.peg.2355"/>
<organism evidence="7 8">
    <name type="scientific">Ahrensia marina</name>
    <dbReference type="NCBI Taxonomy" id="1514904"/>
    <lineage>
        <taxon>Bacteria</taxon>
        <taxon>Pseudomonadati</taxon>
        <taxon>Pseudomonadota</taxon>
        <taxon>Alphaproteobacteria</taxon>
        <taxon>Hyphomicrobiales</taxon>
        <taxon>Ahrensiaceae</taxon>
        <taxon>Ahrensia</taxon>
    </lineage>
</organism>
<evidence type="ECO:0000259" key="6">
    <source>
        <dbReference type="PROSITE" id="PS50850"/>
    </source>
</evidence>
<feature type="transmembrane region" description="Helical" evidence="5">
    <location>
        <begin position="7"/>
        <end position="29"/>
    </location>
</feature>
<gene>
    <name evidence="7" type="ORF">SU32_03250</name>
</gene>
<comment type="caution">
    <text evidence="7">The sequence shown here is derived from an EMBL/GenBank/DDBJ whole genome shotgun (WGS) entry which is preliminary data.</text>
</comment>
<feature type="transmembrane region" description="Helical" evidence="5">
    <location>
        <begin position="330"/>
        <end position="350"/>
    </location>
</feature>
<dbReference type="SUPFAM" id="SSF103473">
    <property type="entry name" value="MFS general substrate transporter"/>
    <property type="match status" value="1"/>
</dbReference>
<evidence type="ECO:0000256" key="2">
    <source>
        <dbReference type="ARBA" id="ARBA00022989"/>
    </source>
</evidence>
<dbReference type="OrthoDB" id="9810614at2"/>
<protein>
    <submittedName>
        <fullName evidence="7">MFS transporter</fullName>
    </submittedName>
</protein>
<dbReference type="GO" id="GO:0005886">
    <property type="term" value="C:plasma membrane"/>
    <property type="evidence" value="ECO:0007669"/>
    <property type="project" value="TreeGrafter"/>
</dbReference>
<proteinExistence type="predicted"/>
<dbReference type="Proteomes" id="UP000038011">
    <property type="component" value="Unassembled WGS sequence"/>
</dbReference>
<dbReference type="PANTHER" id="PTHR23521">
    <property type="entry name" value="TRANSPORTER MFS SUPERFAMILY"/>
    <property type="match status" value="1"/>
</dbReference>
<evidence type="ECO:0000313" key="7">
    <source>
        <dbReference type="EMBL" id="KPB02297.1"/>
    </source>
</evidence>
<feature type="compositionally biased region" description="Basic and acidic residues" evidence="4">
    <location>
        <begin position="407"/>
        <end position="420"/>
    </location>
</feature>
<accession>A0A0M9GNV1</accession>
<dbReference type="EMBL" id="JXMU01000003">
    <property type="protein sequence ID" value="KPB02297.1"/>
    <property type="molecule type" value="Genomic_DNA"/>
</dbReference>
<dbReference type="STRING" id="1514904.SU32_03250"/>
<dbReference type="CDD" id="cd17477">
    <property type="entry name" value="MFS_YcaD_like"/>
    <property type="match status" value="1"/>
</dbReference>
<feature type="transmembrane region" description="Helical" evidence="5">
    <location>
        <begin position="196"/>
        <end position="219"/>
    </location>
</feature>
<dbReference type="PROSITE" id="PS50850">
    <property type="entry name" value="MFS"/>
    <property type="match status" value="1"/>
</dbReference>
<dbReference type="InterPro" id="IPR036259">
    <property type="entry name" value="MFS_trans_sf"/>
</dbReference>
<evidence type="ECO:0000256" key="4">
    <source>
        <dbReference type="SAM" id="MobiDB-lite"/>
    </source>
</evidence>
<keyword evidence="3 5" id="KW-0472">Membrane</keyword>
<dbReference type="Gene3D" id="1.20.1250.20">
    <property type="entry name" value="MFS general substrate transporter like domains"/>
    <property type="match status" value="2"/>
</dbReference>
<feature type="region of interest" description="Disordered" evidence="4">
    <location>
        <begin position="386"/>
        <end position="420"/>
    </location>
</feature>
<dbReference type="GO" id="GO:0022857">
    <property type="term" value="F:transmembrane transporter activity"/>
    <property type="evidence" value="ECO:0007669"/>
    <property type="project" value="InterPro"/>
</dbReference>
<dbReference type="AlphaFoldDB" id="A0A0M9GNV1"/>
<evidence type="ECO:0000256" key="3">
    <source>
        <dbReference type="ARBA" id="ARBA00023136"/>
    </source>
</evidence>
<feature type="transmembrane region" description="Helical" evidence="5">
    <location>
        <begin position="98"/>
        <end position="118"/>
    </location>
</feature>
<dbReference type="RefSeq" id="WP_053997907.1">
    <property type="nucleotide sequence ID" value="NZ_JXMU01000003.1"/>
</dbReference>
<reference evidence="7 8" key="1">
    <citation type="submission" date="2015-01" db="EMBL/GenBank/DDBJ databases">
        <title>Ahrensia donghaiensis sp. nov., a novel dimethylsulphoniopropionate-cleavage bacterium isolated from seawater and emended descriptions of the genus Ahrensia and Ahrensia kielensis.</title>
        <authorList>
            <person name="Liu J."/>
        </authorList>
    </citation>
    <scope>NUCLEOTIDE SEQUENCE [LARGE SCALE GENOMIC DNA]</scope>
    <source>
        <strain evidence="7 8">LZD062</strain>
    </source>
</reference>
<keyword evidence="8" id="KW-1185">Reference proteome</keyword>
<feature type="transmembrane region" description="Helical" evidence="5">
    <location>
        <begin position="264"/>
        <end position="283"/>
    </location>
</feature>
<feature type="transmembrane region" description="Helical" evidence="5">
    <location>
        <begin position="356"/>
        <end position="375"/>
    </location>
</feature>
<dbReference type="InterPro" id="IPR047200">
    <property type="entry name" value="MFS_YcaD-like"/>
</dbReference>
<dbReference type="InterPro" id="IPR020846">
    <property type="entry name" value="MFS_dom"/>
</dbReference>
<name>A0A0M9GNV1_9HYPH</name>
<feature type="transmembrane region" description="Helical" evidence="5">
    <location>
        <begin position="156"/>
        <end position="175"/>
    </location>
</feature>
<feature type="transmembrane region" description="Helical" evidence="5">
    <location>
        <begin position="130"/>
        <end position="150"/>
    </location>
</feature>
<dbReference type="InterPro" id="IPR011701">
    <property type="entry name" value="MFS"/>
</dbReference>
<feature type="transmembrane region" description="Helical" evidence="5">
    <location>
        <begin position="231"/>
        <end position="252"/>
    </location>
</feature>
<sequence length="420" mass="45092">MILQLRPIAGLLISTFFLLIGSGLTGILLPLRAGLEGWSPLTIGFMGAFYAACFVAGCIYIPWLVRRIGHVRVYAVMAAMLAISLMAHAVFVNIPVWFLLRGVAGFALSGAYMVVESWLNERASNESRGFVFSSYMVTNTVGLMIGQFLLVTSDPALTTLFIFAAMSYAAAVIPTGVSPAISPQPPAEVKVDLRRLYSMSPVATIGALVTGFTFGAWSYQAPVYGSLLGYSSSQIAVMLVVAMLGGVVLQFPLGRASDKMDRRYVMLACTFVGILVSGILTFYEPTTNLTLFVAMFLFGGVLMPLYSLVVSHANDHAEPGAFVETSSSLLIVYAVGSMIGPIIAGLLIGFMGSSGLFSAIHFGFAAFAIFTILRLKVADAPSEEERGEFAYTSFGRTQTPEMYQLDPRSEEEADPSEHGV</sequence>
<keyword evidence="2 5" id="KW-1133">Transmembrane helix</keyword>
<feature type="transmembrane region" description="Helical" evidence="5">
    <location>
        <begin position="73"/>
        <end position="92"/>
    </location>
</feature>
<keyword evidence="1 5" id="KW-0812">Transmembrane</keyword>
<feature type="transmembrane region" description="Helical" evidence="5">
    <location>
        <begin position="289"/>
        <end position="309"/>
    </location>
</feature>
<evidence type="ECO:0000256" key="1">
    <source>
        <dbReference type="ARBA" id="ARBA00022692"/>
    </source>
</evidence>
<dbReference type="PANTHER" id="PTHR23521:SF3">
    <property type="entry name" value="MFS TRANSPORTER"/>
    <property type="match status" value="1"/>
</dbReference>